<accession>A0A6P4ESD7</accession>
<feature type="signal peptide" evidence="2">
    <location>
        <begin position="1"/>
        <end position="18"/>
    </location>
</feature>
<evidence type="ECO:0000313" key="3">
    <source>
        <dbReference type="RefSeq" id="XP_016979609.1"/>
    </source>
</evidence>
<feature type="chain" id="PRO_5028190423" evidence="2">
    <location>
        <begin position="19"/>
        <end position="515"/>
    </location>
</feature>
<organism evidence="3">
    <name type="scientific">Drosophila rhopaloa</name>
    <name type="common">Fruit fly</name>
    <dbReference type="NCBI Taxonomy" id="1041015"/>
    <lineage>
        <taxon>Eukaryota</taxon>
        <taxon>Metazoa</taxon>
        <taxon>Ecdysozoa</taxon>
        <taxon>Arthropoda</taxon>
        <taxon>Hexapoda</taxon>
        <taxon>Insecta</taxon>
        <taxon>Pterygota</taxon>
        <taxon>Neoptera</taxon>
        <taxon>Endopterygota</taxon>
        <taxon>Diptera</taxon>
        <taxon>Brachycera</taxon>
        <taxon>Muscomorpha</taxon>
        <taxon>Ephydroidea</taxon>
        <taxon>Drosophilidae</taxon>
        <taxon>Drosophila</taxon>
        <taxon>Sophophora</taxon>
    </lineage>
</organism>
<feature type="region of interest" description="Disordered" evidence="1">
    <location>
        <begin position="124"/>
        <end position="214"/>
    </location>
</feature>
<sequence length="515" mass="54848">MTLSIATLLLLFMVAAFAADPSLNKPAGIEDFPDFDDTPDSDVVTVAEASSGSRGLTEATIITGTTISSDITTNVPKTASSAGSLNVSTSHSAQDSSTVRTTKGSATNDSTTIALTTVSTTTTSTTAVSTTVSTTLPTESTTSSSATTDSITSDSSTVESTSSVSTTDSPTTVQSSTSTTTDSSTLSSTTTDSTTNKSTTTVSTTDSTSDSTTDTFVSTTDSITISTTEQQTEEEILFTLLAENFGALIESDSLLNAINTLNWNISTDLDNQSESFSLIENTEELLQNTSQAILSWEVDLLQGVVNSIQKIDLFANRSIDTVSQLLRFQKLNQDRVKNLGNKLDVTQGQILLKSKGLDNKLNFVSQILKGYIEPKVNNLKESFANLNTSQVNSLVELKNLPIITNLTETSIIKLSSLSNQLAVFNQTQESSLYSLETAVKDWAPTNFNAINDLIQALSISQKRTDLALAICGSSDYNPNSYSSDLDNYNNYNVGIGSEPITHQISSDEDKTLPIN</sequence>
<evidence type="ECO:0000256" key="1">
    <source>
        <dbReference type="SAM" id="MobiDB-lite"/>
    </source>
</evidence>
<reference evidence="3" key="1">
    <citation type="submission" date="2025-08" db="UniProtKB">
        <authorList>
            <consortium name="RefSeq"/>
        </authorList>
    </citation>
    <scope>IDENTIFICATION</scope>
</reference>
<dbReference type="RefSeq" id="XP_016979609.1">
    <property type="nucleotide sequence ID" value="XM_017124120.1"/>
</dbReference>
<dbReference type="GeneID" id="108044949"/>
<protein>
    <submittedName>
        <fullName evidence="3">LOW QUALITY PROTEIN: cell wall protein DAN4</fullName>
    </submittedName>
</protein>
<name>A0A6P4ESD7_DRORH</name>
<keyword evidence="2" id="KW-0732">Signal</keyword>
<gene>
    <name evidence="3" type="primary">LOC108044949</name>
</gene>
<proteinExistence type="predicted"/>
<feature type="compositionally biased region" description="Polar residues" evidence="1">
    <location>
        <begin position="74"/>
        <end position="107"/>
    </location>
</feature>
<evidence type="ECO:0000256" key="2">
    <source>
        <dbReference type="SAM" id="SignalP"/>
    </source>
</evidence>
<feature type="region of interest" description="Disordered" evidence="1">
    <location>
        <begin position="72"/>
        <end position="107"/>
    </location>
</feature>
<dbReference type="AlphaFoldDB" id="A0A6P4ESD7"/>
<dbReference type="OrthoDB" id="7872239at2759"/>
<dbReference type="RefSeq" id="XP_016979609.2">
    <property type="nucleotide sequence ID" value="XM_017124120.2"/>
</dbReference>